<dbReference type="Pfam" id="PF10615">
    <property type="entry name" value="DUF2470"/>
    <property type="match status" value="1"/>
</dbReference>
<keyword evidence="1" id="KW-1133">Transmembrane helix</keyword>
<dbReference type="OrthoDB" id="5553410at2759"/>
<keyword evidence="1" id="KW-0472">Membrane</keyword>
<name>A0A0H2RJI0_9AGAM</name>
<feature type="transmembrane region" description="Helical" evidence="1">
    <location>
        <begin position="144"/>
        <end position="166"/>
    </location>
</feature>
<dbReference type="InterPro" id="IPR028110">
    <property type="entry name" value="TMEM254"/>
</dbReference>
<dbReference type="Proteomes" id="UP000053477">
    <property type="component" value="Unassembled WGS sequence"/>
</dbReference>
<proteinExistence type="predicted"/>
<dbReference type="InParanoid" id="A0A0H2RJI0"/>
<dbReference type="PANTHER" id="PTHR37783">
    <property type="entry name" value="MEMBRANE PROTEIN, PUTATIVE (AFU_ORTHOLOGUE AFUA_1G04315)-RELATED"/>
    <property type="match status" value="1"/>
</dbReference>
<dbReference type="InterPro" id="IPR037119">
    <property type="entry name" value="Haem_oxidase_HugZ-like_sf"/>
</dbReference>
<evidence type="ECO:0000256" key="1">
    <source>
        <dbReference type="SAM" id="Phobius"/>
    </source>
</evidence>
<organism evidence="3 4">
    <name type="scientific">Schizopora paradoxa</name>
    <dbReference type="NCBI Taxonomy" id="27342"/>
    <lineage>
        <taxon>Eukaryota</taxon>
        <taxon>Fungi</taxon>
        <taxon>Dikarya</taxon>
        <taxon>Basidiomycota</taxon>
        <taxon>Agaricomycotina</taxon>
        <taxon>Agaricomycetes</taxon>
        <taxon>Hymenochaetales</taxon>
        <taxon>Schizoporaceae</taxon>
        <taxon>Schizopora</taxon>
    </lineage>
</organism>
<dbReference type="PANTHER" id="PTHR37783:SF1">
    <property type="entry name" value="MEMBRANE PROTEIN, PUTATIVE (AFU_ORTHOLOGUE AFUA_1G04315)-RELATED"/>
    <property type="match status" value="1"/>
</dbReference>
<accession>A0A0H2RJI0</accession>
<gene>
    <name evidence="3" type="ORF">SCHPADRAFT_833802</name>
</gene>
<feature type="transmembrane region" description="Helical" evidence="1">
    <location>
        <begin position="186"/>
        <end position="203"/>
    </location>
</feature>
<evidence type="ECO:0000313" key="4">
    <source>
        <dbReference type="Proteomes" id="UP000053477"/>
    </source>
</evidence>
<evidence type="ECO:0000313" key="3">
    <source>
        <dbReference type="EMBL" id="KLO09603.1"/>
    </source>
</evidence>
<evidence type="ECO:0000259" key="2">
    <source>
        <dbReference type="Pfam" id="PF10615"/>
    </source>
</evidence>
<dbReference type="AlphaFoldDB" id="A0A0H2RJI0"/>
<keyword evidence="4" id="KW-1185">Reference proteome</keyword>
<protein>
    <recommendedName>
        <fullName evidence="2">DUF2470 domain-containing protein</fullName>
    </recommendedName>
</protein>
<sequence>MAETKDPVAEKSTFLCMYMSNHPDTLVAYVKHFGKVKEKVSSAKMTAIDTNGMNLSYRVSDSKVEKDVRVVFDPPLAGYDEVKPRLLGMTADAQESLGMTKAPQITSFELPRGVWKTGVAISCLVYVMLSPYYSGTQWSLGKYLYFGIGKTTLNIISAAAALVHLLEAVYVARLCSKHRTGPVVQLQYFLSTFVFGFTVLVPFRKRIQKARIDSIMKGN</sequence>
<keyword evidence="1" id="KW-0812">Transmembrane</keyword>
<reference evidence="3 4" key="1">
    <citation type="submission" date="2015-04" db="EMBL/GenBank/DDBJ databases">
        <title>Complete genome sequence of Schizopora paradoxa KUC8140, a cosmopolitan wood degrader in East Asia.</title>
        <authorList>
            <consortium name="DOE Joint Genome Institute"/>
            <person name="Min B."/>
            <person name="Park H."/>
            <person name="Jang Y."/>
            <person name="Kim J.-J."/>
            <person name="Kim K.H."/>
            <person name="Pangilinan J."/>
            <person name="Lipzen A."/>
            <person name="Riley R."/>
            <person name="Grigoriev I.V."/>
            <person name="Spatafora J.W."/>
            <person name="Choi I.-G."/>
        </authorList>
    </citation>
    <scope>NUCLEOTIDE SEQUENCE [LARGE SCALE GENOMIC DNA]</scope>
    <source>
        <strain evidence="3 4">KUC8140</strain>
    </source>
</reference>
<dbReference type="EMBL" id="KQ086051">
    <property type="protein sequence ID" value="KLO09603.1"/>
    <property type="molecule type" value="Genomic_DNA"/>
</dbReference>
<dbReference type="STRING" id="27342.A0A0H2RJI0"/>
<dbReference type="InterPro" id="IPR019595">
    <property type="entry name" value="DUF2470"/>
</dbReference>
<feature type="domain" description="DUF2470" evidence="2">
    <location>
        <begin position="13"/>
        <end position="89"/>
    </location>
</feature>
<dbReference type="Gene3D" id="3.20.180.10">
    <property type="entry name" value="PNP-oxidase-like"/>
    <property type="match status" value="1"/>
</dbReference>
<dbReference type="Pfam" id="PF14934">
    <property type="entry name" value="TMEM254"/>
    <property type="match status" value="1"/>
</dbReference>